<keyword evidence="1 5" id="KW-0963">Cytoplasm</keyword>
<comment type="subcellular location">
    <subcellularLocation>
        <location evidence="5">Cytoplasm</location>
    </subcellularLocation>
</comment>
<comment type="subunit">
    <text evidence="5">Homodimer.</text>
</comment>
<evidence type="ECO:0000313" key="7">
    <source>
        <dbReference type="EMBL" id="MBD7966833.1"/>
    </source>
</evidence>
<comment type="caution">
    <text evidence="7">The sequence shown here is derived from an EMBL/GenBank/DDBJ whole genome shotgun (WGS) entry which is preliminary data.</text>
</comment>
<keyword evidence="4 5" id="KW-0862">Zinc</keyword>
<dbReference type="EMBL" id="JACSQL010000001">
    <property type="protein sequence ID" value="MBD7966833.1"/>
    <property type="molecule type" value="Genomic_DNA"/>
</dbReference>
<evidence type="ECO:0000259" key="6">
    <source>
        <dbReference type="Pfam" id="PF12867"/>
    </source>
</evidence>
<evidence type="ECO:0000256" key="4">
    <source>
        <dbReference type="ARBA" id="ARBA00022833"/>
    </source>
</evidence>
<gene>
    <name evidence="7" type="ORF">H9647_02030</name>
</gene>
<feature type="binding site" evidence="5">
    <location>
        <position position="161"/>
    </location>
    <ligand>
        <name>Zn(2+)</name>
        <dbReference type="ChEBI" id="CHEBI:29105"/>
    </ligand>
</feature>
<dbReference type="InterPro" id="IPR023774">
    <property type="entry name" value="Put_metal_dep_hydrolase_YfiT"/>
</dbReference>
<dbReference type="InterPro" id="IPR034660">
    <property type="entry name" value="DinB/YfiT-like"/>
</dbReference>
<feature type="binding site" evidence="5">
    <location>
        <position position="64"/>
    </location>
    <ligand>
        <name>Zn(2+)</name>
        <dbReference type="ChEBI" id="CHEBI:29105"/>
    </ligand>
</feature>
<protein>
    <recommendedName>
        <fullName evidence="5">Putative metal-dependent hydrolase H9647_02030</fullName>
        <ecNumber evidence="5">3.-.-.-</ecNumber>
    </recommendedName>
</protein>
<evidence type="ECO:0000256" key="3">
    <source>
        <dbReference type="ARBA" id="ARBA00022801"/>
    </source>
</evidence>
<dbReference type="Pfam" id="PF12867">
    <property type="entry name" value="DinB_2"/>
    <property type="match status" value="1"/>
</dbReference>
<dbReference type="GO" id="GO:0016787">
    <property type="term" value="F:hydrolase activity"/>
    <property type="evidence" value="ECO:0007669"/>
    <property type="project" value="UniProtKB-KW"/>
</dbReference>
<name>A0ABR8STL9_9BACL</name>
<keyword evidence="8" id="KW-1185">Reference proteome</keyword>
<dbReference type="RefSeq" id="WP_191798615.1">
    <property type="nucleotide sequence ID" value="NZ_JACSQL010000001.1"/>
</dbReference>
<sequence>MVELQYPIGQEEDKPVTEENLKEWIKNLEELPLKLKEAVADLSDEQLNTPYRPNGWSVKQVVHHVADSHMNSFIRCKLALTESNPTITPYEETLWADMPDANLMPIAPSLHIIEGLHTRWATLLHSLSPEDYQRTFYHPGSQKTITLGEFARLYSWHSLHHTAHITSLRGRMEW</sequence>
<dbReference type="HAMAP" id="MF_01256">
    <property type="entry name" value="YfiT_hydrol"/>
    <property type="match status" value="1"/>
</dbReference>
<evidence type="ECO:0000256" key="5">
    <source>
        <dbReference type="HAMAP-Rule" id="MF_01256"/>
    </source>
</evidence>
<dbReference type="Proteomes" id="UP000608071">
    <property type="component" value="Unassembled WGS sequence"/>
</dbReference>
<keyword evidence="2 5" id="KW-0479">Metal-binding</keyword>
<feature type="binding site" evidence="5">
    <location>
        <position position="157"/>
    </location>
    <ligand>
        <name>Zn(2+)</name>
        <dbReference type="ChEBI" id="CHEBI:29105"/>
    </ligand>
</feature>
<proteinExistence type="inferred from homology"/>
<comment type="cofactor">
    <cofactor evidence="5">
        <name>Zn(2+)</name>
        <dbReference type="ChEBI" id="CHEBI:29105"/>
    </cofactor>
    <text evidence="5">Binds 1 zinc ion per subunit.</text>
</comment>
<keyword evidence="3 5" id="KW-0378">Hydrolase</keyword>
<dbReference type="EC" id="3.-.-.-" evidence="5"/>
<evidence type="ECO:0000313" key="8">
    <source>
        <dbReference type="Proteomes" id="UP000608071"/>
    </source>
</evidence>
<accession>A0ABR8STL9</accession>
<dbReference type="NCBIfam" id="NF009807">
    <property type="entry name" value="PRK13291.1"/>
    <property type="match status" value="1"/>
</dbReference>
<evidence type="ECO:0000256" key="2">
    <source>
        <dbReference type="ARBA" id="ARBA00022723"/>
    </source>
</evidence>
<evidence type="ECO:0000256" key="1">
    <source>
        <dbReference type="ARBA" id="ARBA00022490"/>
    </source>
</evidence>
<dbReference type="SUPFAM" id="SSF109854">
    <property type="entry name" value="DinB/YfiT-like putative metalloenzymes"/>
    <property type="match status" value="1"/>
</dbReference>
<reference evidence="7 8" key="1">
    <citation type="submission" date="2020-08" db="EMBL/GenBank/DDBJ databases">
        <title>A Genomic Blueprint of the Chicken Gut Microbiome.</title>
        <authorList>
            <person name="Gilroy R."/>
            <person name="Ravi A."/>
            <person name="Getino M."/>
            <person name="Pursley I."/>
            <person name="Horton D.L."/>
            <person name="Alikhan N.-F."/>
            <person name="Baker D."/>
            <person name="Gharbi K."/>
            <person name="Hall N."/>
            <person name="Watson M."/>
            <person name="Adriaenssens E.M."/>
            <person name="Foster-Nyarko E."/>
            <person name="Jarju S."/>
            <person name="Secka A."/>
            <person name="Antonio M."/>
            <person name="Oren A."/>
            <person name="Chaudhuri R."/>
            <person name="La Ragione R.M."/>
            <person name="Hildebrand F."/>
            <person name="Pallen M.J."/>
        </authorList>
    </citation>
    <scope>NUCLEOTIDE SEQUENCE [LARGE SCALE GENOMIC DNA]</scope>
    <source>
        <strain evidence="7 8">Sa2BVA9</strain>
    </source>
</reference>
<dbReference type="InterPro" id="IPR024775">
    <property type="entry name" value="DinB-like"/>
</dbReference>
<feature type="domain" description="DinB-like" evidence="6">
    <location>
        <begin position="30"/>
        <end position="165"/>
    </location>
</feature>
<comment type="function">
    <text evidence="5">Possible metal-dependent hydrolase.</text>
</comment>
<dbReference type="Gene3D" id="1.20.120.450">
    <property type="entry name" value="dinb family like domain"/>
    <property type="match status" value="1"/>
</dbReference>
<comment type="similarity">
    <text evidence="5">Belongs to the metal hydrolase YfiT family.</text>
</comment>
<organism evidence="7 8">
    <name type="scientific">Paenibacillus gallinarum</name>
    <dbReference type="NCBI Taxonomy" id="2762232"/>
    <lineage>
        <taxon>Bacteria</taxon>
        <taxon>Bacillati</taxon>
        <taxon>Bacillota</taxon>
        <taxon>Bacilli</taxon>
        <taxon>Bacillales</taxon>
        <taxon>Paenibacillaceae</taxon>
        <taxon>Paenibacillus</taxon>
    </lineage>
</organism>